<protein>
    <submittedName>
        <fullName evidence="1">Holin</fullName>
    </submittedName>
</protein>
<dbReference type="RefSeq" id="WP_136535772.1">
    <property type="nucleotide sequence ID" value="NZ_STGY01000065.1"/>
</dbReference>
<dbReference type="OrthoDB" id="3394330at2"/>
<organism evidence="1 2">
    <name type="scientific">Glycomyces buryatensis</name>
    <dbReference type="NCBI Taxonomy" id="2570927"/>
    <lineage>
        <taxon>Bacteria</taxon>
        <taxon>Bacillati</taxon>
        <taxon>Actinomycetota</taxon>
        <taxon>Actinomycetes</taxon>
        <taxon>Glycomycetales</taxon>
        <taxon>Glycomycetaceae</taxon>
        <taxon>Glycomyces</taxon>
    </lineage>
</organism>
<reference evidence="1 2" key="2">
    <citation type="submission" date="2019-05" db="EMBL/GenBank/DDBJ databases">
        <title>Glycomyces buryatensis sp. nov.</title>
        <authorList>
            <person name="Nikitina E."/>
        </authorList>
    </citation>
    <scope>NUCLEOTIDE SEQUENCE [LARGE SCALE GENOMIC DNA]</scope>
    <source>
        <strain evidence="1 2">18</strain>
    </source>
</reference>
<evidence type="ECO:0000313" key="2">
    <source>
        <dbReference type="Proteomes" id="UP000308760"/>
    </source>
</evidence>
<accession>A0A4S8QA21</accession>
<evidence type="ECO:0000313" key="1">
    <source>
        <dbReference type="EMBL" id="THV39605.1"/>
    </source>
</evidence>
<dbReference type="InterPro" id="IPR020109">
    <property type="entry name" value="Holin_r1t"/>
</dbReference>
<comment type="caution">
    <text evidence="1">The sequence shown here is derived from an EMBL/GenBank/DDBJ whole genome shotgun (WGS) entry which is preliminary data.</text>
</comment>
<name>A0A4S8QA21_9ACTN</name>
<proteinExistence type="predicted"/>
<dbReference type="Pfam" id="PF16945">
    <property type="entry name" value="Phage_r1t_holin"/>
    <property type="match status" value="1"/>
</dbReference>
<gene>
    <name evidence="1" type="ORF">FAB82_17190</name>
</gene>
<dbReference type="Proteomes" id="UP000308760">
    <property type="component" value="Unassembled WGS sequence"/>
</dbReference>
<keyword evidence="2" id="KW-1185">Reference proteome</keyword>
<reference evidence="2" key="1">
    <citation type="submission" date="2019-04" db="EMBL/GenBank/DDBJ databases">
        <title>Nocardioides xinjiangensis sp. nov.</title>
        <authorList>
            <person name="Liu S."/>
        </authorList>
    </citation>
    <scope>NUCLEOTIDE SEQUENCE [LARGE SCALE GENOMIC DNA]</scope>
    <source>
        <strain evidence="2">18</strain>
    </source>
</reference>
<dbReference type="AlphaFoldDB" id="A0A4S8QA21"/>
<sequence>MFTPEFWRDAAERAVRTAAQTGLALVTATAGLGLTDIDWAATASIVGLATLASVLTSVATSGVGPTGTASVVTEPATA</sequence>
<dbReference type="EMBL" id="STGY01000065">
    <property type="protein sequence ID" value="THV39605.1"/>
    <property type="molecule type" value="Genomic_DNA"/>
</dbReference>